<organism evidence="2 3">
    <name type="scientific">Portunus trituberculatus</name>
    <name type="common">Swimming crab</name>
    <name type="synonym">Neptunus trituberculatus</name>
    <dbReference type="NCBI Taxonomy" id="210409"/>
    <lineage>
        <taxon>Eukaryota</taxon>
        <taxon>Metazoa</taxon>
        <taxon>Ecdysozoa</taxon>
        <taxon>Arthropoda</taxon>
        <taxon>Crustacea</taxon>
        <taxon>Multicrustacea</taxon>
        <taxon>Malacostraca</taxon>
        <taxon>Eumalacostraca</taxon>
        <taxon>Eucarida</taxon>
        <taxon>Decapoda</taxon>
        <taxon>Pleocyemata</taxon>
        <taxon>Brachyura</taxon>
        <taxon>Eubrachyura</taxon>
        <taxon>Portunoidea</taxon>
        <taxon>Portunidae</taxon>
        <taxon>Portuninae</taxon>
        <taxon>Portunus</taxon>
    </lineage>
</organism>
<evidence type="ECO:0000313" key="3">
    <source>
        <dbReference type="Proteomes" id="UP000324222"/>
    </source>
</evidence>
<keyword evidence="3" id="KW-1185">Reference proteome</keyword>
<evidence type="ECO:0000313" key="2">
    <source>
        <dbReference type="EMBL" id="MPC59818.1"/>
    </source>
</evidence>
<dbReference type="Proteomes" id="UP000324222">
    <property type="component" value="Unassembled WGS sequence"/>
</dbReference>
<dbReference type="EMBL" id="VSRR010016901">
    <property type="protein sequence ID" value="MPC59818.1"/>
    <property type="molecule type" value="Genomic_DNA"/>
</dbReference>
<sequence length="64" mass="7183">MEGALDRNFHRGLQLVNGPRGIFLPPRDSRKHKASRSSLSLPHPLQSGKMEPWSQKFLAGSTMQ</sequence>
<gene>
    <name evidence="2" type="ORF">E2C01_053845</name>
</gene>
<reference evidence="2 3" key="1">
    <citation type="submission" date="2019-05" db="EMBL/GenBank/DDBJ databases">
        <title>Another draft genome of Portunus trituberculatus and its Hox gene families provides insights of decapod evolution.</title>
        <authorList>
            <person name="Jeong J.-H."/>
            <person name="Song I."/>
            <person name="Kim S."/>
            <person name="Choi T."/>
            <person name="Kim D."/>
            <person name="Ryu S."/>
            <person name="Kim W."/>
        </authorList>
    </citation>
    <scope>NUCLEOTIDE SEQUENCE [LARGE SCALE GENOMIC DNA]</scope>
    <source>
        <tissue evidence="2">Muscle</tissue>
    </source>
</reference>
<evidence type="ECO:0000256" key="1">
    <source>
        <dbReference type="SAM" id="MobiDB-lite"/>
    </source>
</evidence>
<name>A0A5B7GRX6_PORTR</name>
<proteinExistence type="predicted"/>
<protein>
    <submittedName>
        <fullName evidence="2">Uncharacterized protein</fullName>
    </submittedName>
</protein>
<accession>A0A5B7GRX6</accession>
<comment type="caution">
    <text evidence="2">The sequence shown here is derived from an EMBL/GenBank/DDBJ whole genome shotgun (WGS) entry which is preliminary data.</text>
</comment>
<feature type="region of interest" description="Disordered" evidence="1">
    <location>
        <begin position="16"/>
        <end position="64"/>
    </location>
</feature>
<dbReference type="AlphaFoldDB" id="A0A5B7GRX6"/>